<dbReference type="NCBIfam" id="TIGR01120">
    <property type="entry name" value="rpiB"/>
    <property type="match status" value="1"/>
</dbReference>
<accession>A0A8J7CNV1</accession>
<dbReference type="InterPro" id="IPR003500">
    <property type="entry name" value="RpiB_LacA_LacB"/>
</dbReference>
<evidence type="ECO:0000313" key="6">
    <source>
        <dbReference type="Proteomes" id="UP000598633"/>
    </source>
</evidence>
<dbReference type="NCBIfam" id="TIGR00689">
    <property type="entry name" value="rpiB_lacA_lacB"/>
    <property type="match status" value="1"/>
</dbReference>
<dbReference type="GO" id="GO:0004751">
    <property type="term" value="F:ribose-5-phosphate isomerase activity"/>
    <property type="evidence" value="ECO:0007669"/>
    <property type="project" value="UniProtKB-EC"/>
</dbReference>
<proteinExistence type="inferred from homology"/>
<sequence>MIVIASDHAGVDLKARIVELIGGAGHDVRDLGPTATTSVDYPDFAHAVARAVAAGEAELGILICGTGIGMSLAANRHPHVRAALCHDAFTAEMARRHNDANVLCIGARSTGSGVAEQMVGIFLETAFEGDRHQRRIDLIEIERGN</sequence>
<protein>
    <submittedName>
        <fullName evidence="5">Ribose 5-phosphate isomerase B</fullName>
        <ecNumber evidence="5">5.3.1.6</ecNumber>
    </submittedName>
</protein>
<feature type="active site" description="Proton acceptor" evidence="3">
    <location>
        <position position="64"/>
    </location>
</feature>
<keyword evidence="2 5" id="KW-0413">Isomerase</keyword>
<name>A0A8J7CNV1_9BACT</name>
<dbReference type="EMBL" id="JACXWA010000120">
    <property type="protein sequence ID" value="MBD3871188.1"/>
    <property type="molecule type" value="Genomic_DNA"/>
</dbReference>
<dbReference type="Pfam" id="PF02502">
    <property type="entry name" value="LacAB_rpiB"/>
    <property type="match status" value="1"/>
</dbReference>
<feature type="binding site" evidence="4">
    <location>
        <begin position="7"/>
        <end position="8"/>
    </location>
    <ligand>
        <name>D-ribulose 5-phosphate</name>
        <dbReference type="ChEBI" id="CHEBI:58121"/>
    </ligand>
</feature>
<feature type="binding site" evidence="4">
    <location>
        <position position="98"/>
    </location>
    <ligand>
        <name>D-ribulose 5-phosphate</name>
        <dbReference type="ChEBI" id="CHEBI:58121"/>
    </ligand>
</feature>
<dbReference type="Gene3D" id="3.40.1400.10">
    <property type="entry name" value="Sugar-phosphate isomerase, RpiB/LacA/LacB"/>
    <property type="match status" value="1"/>
</dbReference>
<feature type="binding site" evidence="4">
    <location>
        <position position="135"/>
    </location>
    <ligand>
        <name>D-ribulose 5-phosphate</name>
        <dbReference type="ChEBI" id="CHEBI:58121"/>
    </ligand>
</feature>
<evidence type="ECO:0000256" key="1">
    <source>
        <dbReference type="ARBA" id="ARBA00008754"/>
    </source>
</evidence>
<feature type="active site" description="Proton donor" evidence="3">
    <location>
        <position position="97"/>
    </location>
</feature>
<evidence type="ECO:0000256" key="4">
    <source>
        <dbReference type="PIRSR" id="PIRSR005384-2"/>
    </source>
</evidence>
<organism evidence="5 6">
    <name type="scientific">Candidatus Sulfomarinibacter kjeldsenii</name>
    <dbReference type="NCBI Taxonomy" id="2885994"/>
    <lineage>
        <taxon>Bacteria</taxon>
        <taxon>Pseudomonadati</taxon>
        <taxon>Acidobacteriota</taxon>
        <taxon>Thermoanaerobaculia</taxon>
        <taxon>Thermoanaerobaculales</taxon>
        <taxon>Candidatus Sulfomarinibacteraceae</taxon>
        <taxon>Candidatus Sulfomarinibacter</taxon>
    </lineage>
</organism>
<dbReference type="InterPro" id="IPR036569">
    <property type="entry name" value="RpiB_LacA_LacB_sf"/>
</dbReference>
<dbReference type="InterPro" id="IPR004785">
    <property type="entry name" value="RpiB"/>
</dbReference>
<dbReference type="NCBIfam" id="NF004051">
    <property type="entry name" value="PRK05571.1"/>
    <property type="match status" value="1"/>
</dbReference>
<dbReference type="PIRSF" id="PIRSF005384">
    <property type="entry name" value="RpiB_LacA_B"/>
    <property type="match status" value="1"/>
</dbReference>
<dbReference type="PANTHER" id="PTHR30345:SF0">
    <property type="entry name" value="DNA DAMAGE-REPAIR_TOLERATION PROTEIN DRT102"/>
    <property type="match status" value="1"/>
</dbReference>
<evidence type="ECO:0000256" key="2">
    <source>
        <dbReference type="ARBA" id="ARBA00023235"/>
    </source>
</evidence>
<feature type="binding site" evidence="4">
    <location>
        <position position="131"/>
    </location>
    <ligand>
        <name>D-ribulose 5-phosphate</name>
        <dbReference type="ChEBI" id="CHEBI:58121"/>
    </ligand>
</feature>
<dbReference type="SUPFAM" id="SSF89623">
    <property type="entry name" value="Ribose/Galactose isomerase RpiB/AlsB"/>
    <property type="match status" value="1"/>
</dbReference>
<evidence type="ECO:0000256" key="3">
    <source>
        <dbReference type="PIRSR" id="PIRSR005384-1"/>
    </source>
</evidence>
<dbReference type="Proteomes" id="UP000598633">
    <property type="component" value="Unassembled WGS sequence"/>
</dbReference>
<gene>
    <name evidence="5" type="primary">rpiB</name>
    <name evidence="5" type="ORF">IFJ97_07510</name>
</gene>
<dbReference type="EC" id="5.3.1.6" evidence="5"/>
<feature type="binding site" evidence="4">
    <location>
        <begin position="65"/>
        <end position="69"/>
    </location>
    <ligand>
        <name>D-ribulose 5-phosphate</name>
        <dbReference type="ChEBI" id="CHEBI:58121"/>
    </ligand>
</feature>
<dbReference type="PANTHER" id="PTHR30345">
    <property type="entry name" value="RIBOSE-5-PHOSPHATE ISOMERASE B"/>
    <property type="match status" value="1"/>
</dbReference>
<comment type="caution">
    <text evidence="5">The sequence shown here is derived from an EMBL/GenBank/DDBJ whole genome shotgun (WGS) entry which is preliminary data.</text>
</comment>
<evidence type="ECO:0000313" key="5">
    <source>
        <dbReference type="EMBL" id="MBD3871188.1"/>
    </source>
</evidence>
<comment type="similarity">
    <text evidence="1">Belongs to the LacAB/RpiB family.</text>
</comment>
<feature type="binding site" evidence="4">
    <location>
        <position position="108"/>
    </location>
    <ligand>
        <name>D-ribulose 5-phosphate</name>
        <dbReference type="ChEBI" id="CHEBI:58121"/>
    </ligand>
</feature>
<reference evidence="5 6" key="1">
    <citation type="submission" date="2020-08" db="EMBL/GenBank/DDBJ databases">
        <title>Acidobacteriota in marine sediments use diverse sulfur dissimilation pathways.</title>
        <authorList>
            <person name="Wasmund K."/>
        </authorList>
    </citation>
    <scope>NUCLEOTIDE SEQUENCE [LARGE SCALE GENOMIC DNA]</scope>
    <source>
        <strain evidence="5">MAG AM3-A</strain>
    </source>
</reference>
<dbReference type="AlphaFoldDB" id="A0A8J7CNV1"/>
<dbReference type="GO" id="GO:0005975">
    <property type="term" value="P:carbohydrate metabolic process"/>
    <property type="evidence" value="ECO:0007669"/>
    <property type="project" value="InterPro"/>
</dbReference>